<dbReference type="PROSITE" id="PS00107">
    <property type="entry name" value="PROTEIN_KINASE_ATP"/>
    <property type="match status" value="1"/>
</dbReference>
<evidence type="ECO:0000313" key="5">
    <source>
        <dbReference type="EMBL" id="KIV99995.1"/>
    </source>
</evidence>
<dbReference type="HOGENOM" id="CLU_011583_0_0_1"/>
<feature type="domain" description="Protein kinase" evidence="4">
    <location>
        <begin position="62"/>
        <end position="356"/>
    </location>
</feature>
<dbReference type="STRING" id="253628.A0A0D1XCG6"/>
<evidence type="ECO:0000256" key="2">
    <source>
        <dbReference type="ARBA" id="ARBA00022840"/>
    </source>
</evidence>
<dbReference type="RefSeq" id="XP_016209865.1">
    <property type="nucleotide sequence ID" value="XM_016362230.1"/>
</dbReference>
<dbReference type="Gene3D" id="1.25.40.10">
    <property type="entry name" value="Tetratricopeptide repeat domain"/>
    <property type="match status" value="2"/>
</dbReference>
<dbReference type="InterPro" id="IPR053137">
    <property type="entry name" value="NLR-like"/>
</dbReference>
<dbReference type="PANTHER" id="PTHR46082:SF11">
    <property type="entry name" value="AAA+ ATPASE DOMAIN-CONTAINING PROTEIN-RELATED"/>
    <property type="match status" value="1"/>
</dbReference>
<dbReference type="PANTHER" id="PTHR46082">
    <property type="entry name" value="ATP/GTP-BINDING PROTEIN-RELATED"/>
    <property type="match status" value="1"/>
</dbReference>
<evidence type="ECO:0000313" key="6">
    <source>
        <dbReference type="Proteomes" id="UP000053259"/>
    </source>
</evidence>
<dbReference type="SUPFAM" id="SSF48452">
    <property type="entry name" value="TPR-like"/>
    <property type="match status" value="2"/>
</dbReference>
<dbReference type="PROSITE" id="PS50011">
    <property type="entry name" value="PROTEIN_KINASE_DOM"/>
    <property type="match status" value="1"/>
</dbReference>
<feature type="binding site" evidence="3">
    <location>
        <position position="90"/>
    </location>
    <ligand>
        <name>ATP</name>
        <dbReference type="ChEBI" id="CHEBI:30616"/>
    </ligand>
</feature>
<dbReference type="InterPro" id="IPR000719">
    <property type="entry name" value="Prot_kinase_dom"/>
</dbReference>
<dbReference type="InterPro" id="IPR011009">
    <property type="entry name" value="Kinase-like_dom_sf"/>
</dbReference>
<dbReference type="InterPro" id="IPR008271">
    <property type="entry name" value="Ser/Thr_kinase_AS"/>
</dbReference>
<dbReference type="InterPro" id="IPR011990">
    <property type="entry name" value="TPR-like_helical_dom_sf"/>
</dbReference>
<evidence type="ECO:0000256" key="1">
    <source>
        <dbReference type="ARBA" id="ARBA00022741"/>
    </source>
</evidence>
<keyword evidence="2 3" id="KW-0067">ATP-binding</keyword>
<protein>
    <recommendedName>
        <fullName evidence="4">Protein kinase domain-containing protein</fullName>
    </recommendedName>
</protein>
<keyword evidence="6" id="KW-1185">Reference proteome</keyword>
<reference evidence="5 6" key="1">
    <citation type="submission" date="2015-01" db="EMBL/GenBank/DDBJ databases">
        <title>The Genome Sequence of Ochroconis gallopava CBS43764.</title>
        <authorList>
            <consortium name="The Broad Institute Genomics Platform"/>
            <person name="Cuomo C."/>
            <person name="de Hoog S."/>
            <person name="Gorbushina A."/>
            <person name="Stielow B."/>
            <person name="Teixiera M."/>
            <person name="Abouelleil A."/>
            <person name="Chapman S.B."/>
            <person name="Priest M."/>
            <person name="Young S.K."/>
            <person name="Wortman J."/>
            <person name="Nusbaum C."/>
            <person name="Birren B."/>
        </authorList>
    </citation>
    <scope>NUCLEOTIDE SEQUENCE [LARGE SCALE GENOMIC DNA]</scope>
    <source>
        <strain evidence="5 6">CBS 43764</strain>
    </source>
</reference>
<name>A0A0D1XCG6_9PEZI</name>
<sequence>MSGEEDMSLEKTSFYRQRPISELSSGQSLGEPSTAKGPLPDFIDFLAVTQWRQIDFLPITWQQMLSSLGVGGTARLKQSIVNNKVSLAFKRLHLDNATAESNSEALRILINEISILGHPVIRRLPYFIRLEGICWDFTDGVVPVLVFRKAHHGNLRQFLFSKAGKKINFAQRLRICSEIGSAIMTMHSFHMIHGDLKPENVLIFEDPLNGFMTKVVDFGYSGLSLLRSEDSKFQLPISRPWNAPELTECNSEFSLDGARKADIYSFGLLCLWILFYDRFESVQGDNCASMEDLEWIETLKENDLLYSFAAECSENVENLSTDEIEGLVQFFGWTLATEPYQRQLPNDARAVAEHFLAKQKNAEISSTSNEEITSSATLSSVGIQCEDIEGHVRPFGFIHYYRFKTGSIDLGYDADSKVFNLTDAIPHLVASDYRLWKHIKNSYETRFDSSYLDQSSRADSAFRLALLHFLHLGTSNKHDEAATWLLGSGRSEMDLVREVETIKQVRAVQFIDKEVEIDVIDFVHQYRDLNLLEVALQEYENTAARLEQLFGSGHTLVIRLRLIYARILQEKGLPRQAQATLLALASAAEVEFGQHDPVMLAIENQLVLVYIDLCSWKEAESLQIRVLEKSKKVFGDESEQAQSCMGNLAVLYWNLRKLDKAERLQTEHLELLQRTRGRRHFKTLTRMNNLASTYEYQGRADKALKLKLEALEISKDINGEDDHYTLSLMNNVANNYRRRKKFQEAEKLDFEVVAARKRQLGENHVITLRAMGNLASDYALQGRAEEAEPLERHIVIALSNQLSPLHQDLLTAKNNLAHTLKDLGQVEEAVRMMTEVVSGRTEVLGADHPETKRSSENLQKWRIIIMDA</sequence>
<dbReference type="GeneID" id="27316325"/>
<dbReference type="PROSITE" id="PS00108">
    <property type="entry name" value="PROTEIN_KINASE_ST"/>
    <property type="match status" value="1"/>
</dbReference>
<dbReference type="VEuPathDB" id="FungiDB:PV09_08352"/>
<dbReference type="AlphaFoldDB" id="A0A0D1XCG6"/>
<dbReference type="Pfam" id="PF13424">
    <property type="entry name" value="TPR_12"/>
    <property type="match status" value="2"/>
</dbReference>
<gene>
    <name evidence="5" type="ORF">PV09_08352</name>
</gene>
<dbReference type="EMBL" id="KN847568">
    <property type="protein sequence ID" value="KIV99995.1"/>
    <property type="molecule type" value="Genomic_DNA"/>
</dbReference>
<evidence type="ECO:0000259" key="4">
    <source>
        <dbReference type="PROSITE" id="PS50011"/>
    </source>
</evidence>
<accession>A0A0D1XCG6</accession>
<dbReference type="InParanoid" id="A0A0D1XCG6"/>
<dbReference type="SMART" id="SM00220">
    <property type="entry name" value="S_TKc"/>
    <property type="match status" value="1"/>
</dbReference>
<dbReference type="Pfam" id="PF00069">
    <property type="entry name" value="Pkinase"/>
    <property type="match status" value="1"/>
</dbReference>
<dbReference type="SUPFAM" id="SSF56112">
    <property type="entry name" value="Protein kinase-like (PK-like)"/>
    <property type="match status" value="1"/>
</dbReference>
<dbReference type="Proteomes" id="UP000053259">
    <property type="component" value="Unassembled WGS sequence"/>
</dbReference>
<dbReference type="InterPro" id="IPR017441">
    <property type="entry name" value="Protein_kinase_ATP_BS"/>
</dbReference>
<proteinExistence type="predicted"/>
<dbReference type="GO" id="GO:0004672">
    <property type="term" value="F:protein kinase activity"/>
    <property type="evidence" value="ECO:0007669"/>
    <property type="project" value="InterPro"/>
</dbReference>
<evidence type="ECO:0000256" key="3">
    <source>
        <dbReference type="PROSITE-ProRule" id="PRU10141"/>
    </source>
</evidence>
<dbReference type="OrthoDB" id="626167at2759"/>
<keyword evidence="1 3" id="KW-0547">Nucleotide-binding</keyword>
<dbReference type="Pfam" id="PF13374">
    <property type="entry name" value="TPR_10"/>
    <property type="match status" value="1"/>
</dbReference>
<organism evidence="5 6">
    <name type="scientific">Verruconis gallopava</name>
    <dbReference type="NCBI Taxonomy" id="253628"/>
    <lineage>
        <taxon>Eukaryota</taxon>
        <taxon>Fungi</taxon>
        <taxon>Dikarya</taxon>
        <taxon>Ascomycota</taxon>
        <taxon>Pezizomycotina</taxon>
        <taxon>Dothideomycetes</taxon>
        <taxon>Pleosporomycetidae</taxon>
        <taxon>Venturiales</taxon>
        <taxon>Sympoventuriaceae</taxon>
        <taxon>Verruconis</taxon>
    </lineage>
</organism>
<dbReference type="Gene3D" id="1.10.510.10">
    <property type="entry name" value="Transferase(Phosphotransferase) domain 1"/>
    <property type="match status" value="1"/>
</dbReference>
<dbReference type="GO" id="GO:0005524">
    <property type="term" value="F:ATP binding"/>
    <property type="evidence" value="ECO:0007669"/>
    <property type="project" value="UniProtKB-UniRule"/>
</dbReference>